<dbReference type="AlphaFoldDB" id="A0AAV4AWT2"/>
<evidence type="ECO:0000313" key="2">
    <source>
        <dbReference type="EMBL" id="GFO11387.1"/>
    </source>
</evidence>
<sequence>GSSPQHCSQDGEIDILNMLQRQLPQSEGANFAIHACGELSTASLVKPSPDIPPCRALEVLRSTLAAPRALKIKPPFLIQDSCKQGRHHSPSPQNTHTLEISFT</sequence>
<accession>A0AAV4AWT2</accession>
<feature type="region of interest" description="Disordered" evidence="1">
    <location>
        <begin position="81"/>
        <end position="103"/>
    </location>
</feature>
<name>A0AAV4AWT2_9GAST</name>
<feature type="non-terminal residue" evidence="2">
    <location>
        <position position="1"/>
    </location>
</feature>
<proteinExistence type="predicted"/>
<evidence type="ECO:0000256" key="1">
    <source>
        <dbReference type="SAM" id="MobiDB-lite"/>
    </source>
</evidence>
<reference evidence="2 3" key="1">
    <citation type="journal article" date="2021" name="Elife">
        <title>Chloroplast acquisition without the gene transfer in kleptoplastic sea slugs, Plakobranchus ocellatus.</title>
        <authorList>
            <person name="Maeda T."/>
            <person name="Takahashi S."/>
            <person name="Yoshida T."/>
            <person name="Shimamura S."/>
            <person name="Takaki Y."/>
            <person name="Nagai Y."/>
            <person name="Toyoda A."/>
            <person name="Suzuki Y."/>
            <person name="Arimoto A."/>
            <person name="Ishii H."/>
            <person name="Satoh N."/>
            <person name="Nishiyama T."/>
            <person name="Hasebe M."/>
            <person name="Maruyama T."/>
            <person name="Minagawa J."/>
            <person name="Obokata J."/>
            <person name="Shigenobu S."/>
        </authorList>
    </citation>
    <scope>NUCLEOTIDE SEQUENCE [LARGE SCALE GENOMIC DNA]</scope>
</reference>
<protein>
    <submittedName>
        <fullName evidence="2">Uncharacterized protein</fullName>
    </submittedName>
</protein>
<comment type="caution">
    <text evidence="2">The sequence shown here is derived from an EMBL/GenBank/DDBJ whole genome shotgun (WGS) entry which is preliminary data.</text>
</comment>
<feature type="compositionally biased region" description="Polar residues" evidence="1">
    <location>
        <begin position="90"/>
        <end position="103"/>
    </location>
</feature>
<gene>
    <name evidence="2" type="ORF">PoB_003789200</name>
</gene>
<keyword evidence="3" id="KW-1185">Reference proteome</keyword>
<organism evidence="2 3">
    <name type="scientific">Plakobranchus ocellatus</name>
    <dbReference type="NCBI Taxonomy" id="259542"/>
    <lineage>
        <taxon>Eukaryota</taxon>
        <taxon>Metazoa</taxon>
        <taxon>Spiralia</taxon>
        <taxon>Lophotrochozoa</taxon>
        <taxon>Mollusca</taxon>
        <taxon>Gastropoda</taxon>
        <taxon>Heterobranchia</taxon>
        <taxon>Euthyneura</taxon>
        <taxon>Panpulmonata</taxon>
        <taxon>Sacoglossa</taxon>
        <taxon>Placobranchoidea</taxon>
        <taxon>Plakobranchidae</taxon>
        <taxon>Plakobranchus</taxon>
    </lineage>
</organism>
<evidence type="ECO:0000313" key="3">
    <source>
        <dbReference type="Proteomes" id="UP000735302"/>
    </source>
</evidence>
<dbReference type="Proteomes" id="UP000735302">
    <property type="component" value="Unassembled WGS sequence"/>
</dbReference>
<dbReference type="EMBL" id="BLXT01004298">
    <property type="protein sequence ID" value="GFO11387.1"/>
    <property type="molecule type" value="Genomic_DNA"/>
</dbReference>